<proteinExistence type="predicted"/>
<comment type="caution">
    <text evidence="1">The sequence shown here is derived from an EMBL/GenBank/DDBJ whole genome shotgun (WGS) entry which is preliminary data.</text>
</comment>
<sequence length="131" mass="15397">MFRLCPISTDAWISLNMSWVIEHTDQSVWSWLTWIFSSGTKEQIRTFCCSLWVIWSSRNQLIHERKNTLGRDLAFKIHNYLIEPEGVLERKLTTTTVRSEHREGELWEFIQFDAAFDINNSRSASGMVVRG</sequence>
<gene>
    <name evidence="1" type="ORF">Golob_024207</name>
</gene>
<accession>A0A7J8NDB9</accession>
<dbReference type="Proteomes" id="UP000593572">
    <property type="component" value="Unassembled WGS sequence"/>
</dbReference>
<protein>
    <submittedName>
        <fullName evidence="1">Uncharacterized protein</fullName>
    </submittedName>
</protein>
<dbReference type="AlphaFoldDB" id="A0A7J8NDB9"/>
<evidence type="ECO:0000313" key="2">
    <source>
        <dbReference type="Proteomes" id="UP000593572"/>
    </source>
</evidence>
<evidence type="ECO:0000313" key="1">
    <source>
        <dbReference type="EMBL" id="MBA0574834.1"/>
    </source>
</evidence>
<dbReference type="EMBL" id="JABEZX010017401">
    <property type="protein sequence ID" value="MBA0574834.1"/>
    <property type="molecule type" value="Genomic_DNA"/>
</dbReference>
<reference evidence="1 2" key="1">
    <citation type="journal article" date="2019" name="Genome Biol. Evol.">
        <title>Insights into the evolution of the New World diploid cottons (Gossypium, subgenus Houzingenia) based on genome sequencing.</title>
        <authorList>
            <person name="Grover C.E."/>
            <person name="Arick M.A. 2nd"/>
            <person name="Thrash A."/>
            <person name="Conover J.L."/>
            <person name="Sanders W.S."/>
            <person name="Peterson D.G."/>
            <person name="Frelichowski J.E."/>
            <person name="Scheffler J.A."/>
            <person name="Scheffler B.E."/>
            <person name="Wendel J.F."/>
        </authorList>
    </citation>
    <scope>NUCLEOTIDE SEQUENCE [LARGE SCALE GENOMIC DNA]</scope>
    <source>
        <strain evidence="1">157</strain>
        <tissue evidence="1">Leaf</tissue>
    </source>
</reference>
<organism evidence="1 2">
    <name type="scientific">Gossypium lobatum</name>
    <dbReference type="NCBI Taxonomy" id="34289"/>
    <lineage>
        <taxon>Eukaryota</taxon>
        <taxon>Viridiplantae</taxon>
        <taxon>Streptophyta</taxon>
        <taxon>Embryophyta</taxon>
        <taxon>Tracheophyta</taxon>
        <taxon>Spermatophyta</taxon>
        <taxon>Magnoliopsida</taxon>
        <taxon>eudicotyledons</taxon>
        <taxon>Gunneridae</taxon>
        <taxon>Pentapetalae</taxon>
        <taxon>rosids</taxon>
        <taxon>malvids</taxon>
        <taxon>Malvales</taxon>
        <taxon>Malvaceae</taxon>
        <taxon>Malvoideae</taxon>
        <taxon>Gossypium</taxon>
    </lineage>
</organism>
<keyword evidence="2" id="KW-1185">Reference proteome</keyword>
<name>A0A7J8NDB9_9ROSI</name>